<dbReference type="EMBL" id="QSDG01000001">
    <property type="protein sequence ID" value="RGY71804.1"/>
    <property type="molecule type" value="Genomic_DNA"/>
</dbReference>
<evidence type="ECO:0000313" key="2">
    <source>
        <dbReference type="EMBL" id="RGY71804.1"/>
    </source>
</evidence>
<proteinExistence type="predicted"/>
<accession>A0A413K689</accession>
<feature type="signal peptide" evidence="1">
    <location>
        <begin position="1"/>
        <end position="24"/>
    </location>
</feature>
<name>A0A413K689_BACFG</name>
<reference evidence="2 3" key="1">
    <citation type="submission" date="2018-08" db="EMBL/GenBank/DDBJ databases">
        <title>A genome reference for cultivated species of the human gut microbiota.</title>
        <authorList>
            <person name="Zou Y."/>
            <person name="Xue W."/>
            <person name="Luo G."/>
        </authorList>
    </citation>
    <scope>NUCLEOTIDE SEQUENCE [LARGE SCALE GENOMIC DNA]</scope>
    <source>
        <strain evidence="2 3">OF01-1</strain>
    </source>
</reference>
<gene>
    <name evidence="2" type="ORF">DXA27_01000</name>
</gene>
<keyword evidence="1" id="KW-0732">Signal</keyword>
<evidence type="ECO:0000313" key="3">
    <source>
        <dbReference type="Proteomes" id="UP000284614"/>
    </source>
</evidence>
<dbReference type="Proteomes" id="UP000284614">
    <property type="component" value="Unassembled WGS sequence"/>
</dbReference>
<organism evidence="2 3">
    <name type="scientific">Bacteroides fragilis</name>
    <dbReference type="NCBI Taxonomy" id="817"/>
    <lineage>
        <taxon>Bacteria</taxon>
        <taxon>Pseudomonadati</taxon>
        <taxon>Bacteroidota</taxon>
        <taxon>Bacteroidia</taxon>
        <taxon>Bacteroidales</taxon>
        <taxon>Bacteroidaceae</taxon>
        <taxon>Bacteroides</taxon>
    </lineage>
</organism>
<dbReference type="RefSeq" id="WP_005822658.1">
    <property type="nucleotide sequence ID" value="NZ_JAGJHH010000001.1"/>
</dbReference>
<comment type="caution">
    <text evidence="2">The sequence shown here is derived from an EMBL/GenBank/DDBJ whole genome shotgun (WGS) entry which is preliminary data.</text>
</comment>
<sequence length="266" mass="29889">MKTQALRSNLCFILLATAFLLGMAGCDKEESDPLRIGDDSFNNIENGVWTAYYPNTNQTCITIYGGERPYTVSSNSDILKVNMDKFPNAFNYEILGVGDAEVTITDAKGESAGLKVKIDYRSDKMKIVKLDAYVKGDGMTVAAQKELKEKALASIPVKVGGGYRFIYTKDQGGTAYVYPDKYGEKYKEGTFTRSSFEVGNSSYRKYEIKLDGVERTYIVQRYYPLQTRSEAMVPYGFYENLLDQFTDEYPEVESVYTVQVISAVSQ</sequence>
<feature type="chain" id="PRO_5019146967" description="Lipoprotein" evidence="1">
    <location>
        <begin position="25"/>
        <end position="266"/>
    </location>
</feature>
<dbReference type="AlphaFoldDB" id="A0A413K689"/>
<evidence type="ECO:0008006" key="4">
    <source>
        <dbReference type="Google" id="ProtNLM"/>
    </source>
</evidence>
<evidence type="ECO:0000256" key="1">
    <source>
        <dbReference type="SAM" id="SignalP"/>
    </source>
</evidence>
<protein>
    <recommendedName>
        <fullName evidence="4">Lipoprotein</fullName>
    </recommendedName>
</protein>
<dbReference type="PROSITE" id="PS51257">
    <property type="entry name" value="PROKAR_LIPOPROTEIN"/>
    <property type="match status" value="1"/>
</dbReference>